<evidence type="ECO:0000256" key="1">
    <source>
        <dbReference type="SAM" id="MobiDB-lite"/>
    </source>
</evidence>
<dbReference type="Proteomes" id="UP000054498">
    <property type="component" value="Unassembled WGS sequence"/>
</dbReference>
<dbReference type="AlphaFoldDB" id="A0A0D2M952"/>
<name>A0A0D2M952_9CHLO</name>
<dbReference type="KEGG" id="mng:MNEG_16008"/>
<dbReference type="GeneID" id="25733725"/>
<feature type="region of interest" description="Disordered" evidence="1">
    <location>
        <begin position="1"/>
        <end position="23"/>
    </location>
</feature>
<dbReference type="RefSeq" id="XP_013890975.1">
    <property type="nucleotide sequence ID" value="XM_014035521.1"/>
</dbReference>
<dbReference type="EMBL" id="KK106100">
    <property type="protein sequence ID" value="KIY91955.1"/>
    <property type="molecule type" value="Genomic_DNA"/>
</dbReference>
<gene>
    <name evidence="2" type="ORF">MNEG_16008</name>
</gene>
<accession>A0A0D2M952</accession>
<protein>
    <submittedName>
        <fullName evidence="2">Uncharacterized protein</fullName>
    </submittedName>
</protein>
<evidence type="ECO:0000313" key="3">
    <source>
        <dbReference type="Proteomes" id="UP000054498"/>
    </source>
</evidence>
<proteinExistence type="predicted"/>
<evidence type="ECO:0000313" key="2">
    <source>
        <dbReference type="EMBL" id="KIY91955.1"/>
    </source>
</evidence>
<keyword evidence="3" id="KW-1185">Reference proteome</keyword>
<organism evidence="2 3">
    <name type="scientific">Monoraphidium neglectum</name>
    <dbReference type="NCBI Taxonomy" id="145388"/>
    <lineage>
        <taxon>Eukaryota</taxon>
        <taxon>Viridiplantae</taxon>
        <taxon>Chlorophyta</taxon>
        <taxon>core chlorophytes</taxon>
        <taxon>Chlorophyceae</taxon>
        <taxon>CS clade</taxon>
        <taxon>Sphaeropleales</taxon>
        <taxon>Selenastraceae</taxon>
        <taxon>Monoraphidium</taxon>
    </lineage>
</organism>
<sequence length="81" mass="8704">MGRGGEKLSSEGQRGPAGSLRRDSWSFNSLKSLSDLKDDLSTLRHLWFSKAGSARNHAARLEAFYGPQAAACEECCGAETA</sequence>
<reference evidence="2 3" key="1">
    <citation type="journal article" date="2013" name="BMC Genomics">
        <title>Reconstruction of the lipid metabolism for the microalga Monoraphidium neglectum from its genome sequence reveals characteristics suitable for biofuel production.</title>
        <authorList>
            <person name="Bogen C."/>
            <person name="Al-Dilaimi A."/>
            <person name="Albersmeier A."/>
            <person name="Wichmann J."/>
            <person name="Grundmann M."/>
            <person name="Rupp O."/>
            <person name="Lauersen K.J."/>
            <person name="Blifernez-Klassen O."/>
            <person name="Kalinowski J."/>
            <person name="Goesmann A."/>
            <person name="Mussgnug J.H."/>
            <person name="Kruse O."/>
        </authorList>
    </citation>
    <scope>NUCLEOTIDE SEQUENCE [LARGE SCALE GENOMIC DNA]</scope>
    <source>
        <strain evidence="2 3">SAG 48.87</strain>
    </source>
</reference>
<feature type="non-terminal residue" evidence="2">
    <location>
        <position position="1"/>
    </location>
</feature>